<dbReference type="EMBL" id="CABVLI010000029">
    <property type="protein sequence ID" value="VVT02135.1"/>
    <property type="molecule type" value="Genomic_DNA"/>
</dbReference>
<dbReference type="Proteomes" id="UP000326857">
    <property type="component" value="Unassembled WGS sequence"/>
</dbReference>
<protein>
    <submittedName>
        <fullName evidence="1">Uncharacterized protein</fullName>
    </submittedName>
</protein>
<name>A0A5E7YBY9_9SPHN</name>
<gene>
    <name evidence="1" type="ORF">SPHINGO391_350342</name>
</gene>
<evidence type="ECO:0000313" key="2">
    <source>
        <dbReference type="Proteomes" id="UP000326857"/>
    </source>
</evidence>
<proteinExistence type="predicted"/>
<dbReference type="AlphaFoldDB" id="A0A5E7YBY9"/>
<evidence type="ECO:0000313" key="1">
    <source>
        <dbReference type="EMBL" id="VVT02135.1"/>
    </source>
</evidence>
<reference evidence="1 2" key="1">
    <citation type="submission" date="2019-09" db="EMBL/GenBank/DDBJ databases">
        <authorList>
            <person name="Dittami M. S."/>
        </authorList>
    </citation>
    <scope>NUCLEOTIDE SEQUENCE [LARGE SCALE GENOMIC DNA]</scope>
    <source>
        <strain evidence="1">SPHINGO391</strain>
    </source>
</reference>
<sequence length="70" mass="7661">MSERVIHRLEAVKVKKKDGALLLSPPVPIYLEESFAQKDSIGKVGEVIVPCQMGNLVGCLVGTRNIDDRV</sequence>
<accession>A0A5E7YBY9</accession>
<organism evidence="1 2">
    <name type="scientific">Sphingomonas aurantiaca</name>
    <dbReference type="NCBI Taxonomy" id="185949"/>
    <lineage>
        <taxon>Bacteria</taxon>
        <taxon>Pseudomonadati</taxon>
        <taxon>Pseudomonadota</taxon>
        <taxon>Alphaproteobacteria</taxon>
        <taxon>Sphingomonadales</taxon>
        <taxon>Sphingomonadaceae</taxon>
        <taxon>Sphingomonas</taxon>
    </lineage>
</organism>